<organism evidence="2 3">
    <name type="scientific">Tectimicrobiota bacterium</name>
    <dbReference type="NCBI Taxonomy" id="2528274"/>
    <lineage>
        <taxon>Bacteria</taxon>
        <taxon>Pseudomonadati</taxon>
        <taxon>Nitrospinota/Tectimicrobiota group</taxon>
        <taxon>Candidatus Tectimicrobiota</taxon>
    </lineage>
</organism>
<name>A0A932FX98_UNCTE</name>
<protein>
    <submittedName>
        <fullName evidence="2">2-hydroxyacyl-CoA dehydratase</fullName>
    </submittedName>
</protein>
<dbReference type="Pfam" id="PF06050">
    <property type="entry name" value="HGD-D"/>
    <property type="match status" value="1"/>
</dbReference>
<dbReference type="AlphaFoldDB" id="A0A932FX98"/>
<reference evidence="2" key="1">
    <citation type="submission" date="2020-07" db="EMBL/GenBank/DDBJ databases">
        <title>Huge and variable diversity of episymbiotic CPR bacteria and DPANN archaea in groundwater ecosystems.</title>
        <authorList>
            <person name="He C.Y."/>
            <person name="Keren R."/>
            <person name="Whittaker M."/>
            <person name="Farag I.F."/>
            <person name="Doudna J."/>
            <person name="Cate J.H.D."/>
            <person name="Banfield J.F."/>
        </authorList>
    </citation>
    <scope>NUCLEOTIDE SEQUENCE</scope>
    <source>
        <strain evidence="2">NC_groundwater_672_Ag_B-0.1um_62_36</strain>
    </source>
</reference>
<comment type="caution">
    <text evidence="2">The sequence shown here is derived from an EMBL/GenBank/DDBJ whole genome shotgun (WGS) entry which is preliminary data.</text>
</comment>
<sequence length="423" mass="48747">MTIAKLPEIQDLIDHIHRLIEEKKETHQLRATLPYLQLMAQYFEQAARAREEGKHLVAHTTQLPVEIFYAMDVVPFFIETYCLFLNFFEDCQEFLAIAAEHGIPSEICSVHRVTDAMAMTGTFLHSDSFVFSNLVCDNTPKGGESMAQLLKAPAYCLDRPYRLTEPHMAYWKEELEGLVSFLEEQTGRKMDYDRLQETVRLSYRATELCQEINELRQVVPCPLPAEGFFEQAAVYWLLAGRPEAVHFFEQLRDELKERVSQGIGAVPKERFRIIYPFVAPFWDMELMEVMEQKYGAVTTMDLLGHWRGRGEWFTDPSDPLGNLARKSSVFPGSFHLHGPMEEYVEDIVRVGREYRADGAIYFAHIGCRQGCAAIRAIRDELQSQLNIPMAVIDCDLIDKAFTSRKEVMDKLDGFFEMLEEQKG</sequence>
<proteinExistence type="inferred from homology"/>
<dbReference type="Gene3D" id="3.40.50.11890">
    <property type="match status" value="1"/>
</dbReference>
<dbReference type="PANTHER" id="PTHR30548:SF2">
    <property type="entry name" value="2-HYDROXYACYL-COA DEHYDRATASE,D-COMPONENT"/>
    <property type="match status" value="1"/>
</dbReference>
<gene>
    <name evidence="2" type="ORF">HYY20_10745</name>
</gene>
<evidence type="ECO:0000256" key="1">
    <source>
        <dbReference type="ARBA" id="ARBA00005806"/>
    </source>
</evidence>
<accession>A0A932FX98</accession>
<evidence type="ECO:0000313" key="2">
    <source>
        <dbReference type="EMBL" id="MBI2877348.1"/>
    </source>
</evidence>
<evidence type="ECO:0000313" key="3">
    <source>
        <dbReference type="Proteomes" id="UP000769766"/>
    </source>
</evidence>
<dbReference type="InterPro" id="IPR010327">
    <property type="entry name" value="FldB/FldC_alpha/beta"/>
</dbReference>
<dbReference type="EMBL" id="JACPRF010000330">
    <property type="protein sequence ID" value="MBI2877348.1"/>
    <property type="molecule type" value="Genomic_DNA"/>
</dbReference>
<dbReference type="PANTHER" id="PTHR30548">
    <property type="entry name" value="2-HYDROXYGLUTARYL-COA DEHYDRATASE, D-COMPONENT-RELATED"/>
    <property type="match status" value="1"/>
</dbReference>
<comment type="similarity">
    <text evidence="1">Belongs to the FldB/FldC dehydratase alpha/beta subunit family.</text>
</comment>
<dbReference type="Proteomes" id="UP000769766">
    <property type="component" value="Unassembled WGS sequence"/>
</dbReference>
<dbReference type="Gene3D" id="3.40.50.11900">
    <property type="match status" value="1"/>
</dbReference>